<dbReference type="InterPro" id="IPR058996">
    <property type="entry name" value="Toxin-rel_dom"/>
</dbReference>
<sequence length="105" mass="12213">MSIVETDEIDVTPTPRYEDLEVDPHFPERWTERSPRQQLNPKVAWLEAIPVDYPSASPPAECTRYHEVTEMLLLAEPNGRLVTCIPLEDRPHDEQQYIRSQVTDL</sequence>
<keyword evidence="5" id="KW-1185">Reference proteome</keyword>
<feature type="region of interest" description="Disordered" evidence="1">
    <location>
        <begin position="1"/>
        <end position="20"/>
    </location>
</feature>
<dbReference type="RefSeq" id="WP_049964245.1">
    <property type="nucleotide sequence ID" value="NZ_CP101873.1"/>
</dbReference>
<protein>
    <recommendedName>
        <fullName evidence="2">RelE toxin-related domain-containing protein</fullName>
    </recommendedName>
</protein>
<feature type="domain" description="RelE toxin-related" evidence="2">
    <location>
        <begin position="22"/>
        <end position="88"/>
    </location>
</feature>
<feature type="compositionally biased region" description="Acidic residues" evidence="1">
    <location>
        <begin position="1"/>
        <end position="10"/>
    </location>
</feature>
<proteinExistence type="predicted"/>
<dbReference type="GeneID" id="39864939"/>
<dbReference type="GeneID" id="84216470"/>
<name>A0AAF0T5S8_9EURY</name>
<dbReference type="Pfam" id="PF26442">
    <property type="entry name" value="Halo_toxin"/>
    <property type="match status" value="1"/>
</dbReference>
<dbReference type="EMBL" id="CP101873">
    <property type="protein sequence ID" value="WMT07834.1"/>
    <property type="molecule type" value="Genomic_DNA"/>
</dbReference>
<dbReference type="EMBL" id="CP101873">
    <property type="protein sequence ID" value="WMT08466.1"/>
    <property type="molecule type" value="Genomic_DNA"/>
</dbReference>
<evidence type="ECO:0000256" key="1">
    <source>
        <dbReference type="SAM" id="MobiDB-lite"/>
    </source>
</evidence>
<evidence type="ECO:0000313" key="5">
    <source>
        <dbReference type="Proteomes" id="UP001224926"/>
    </source>
</evidence>
<dbReference type="AlphaFoldDB" id="A0AAF0T5S8"/>
<evidence type="ECO:0000313" key="4">
    <source>
        <dbReference type="EMBL" id="WMT08466.1"/>
    </source>
</evidence>
<reference evidence="3 5" key="1">
    <citation type="submission" date="2022-07" db="EMBL/GenBank/DDBJ databases">
        <title>Two temperate virus in Haloterrigena jeotgali A29.</title>
        <authorList>
            <person name="Deng X."/>
        </authorList>
    </citation>
    <scope>NUCLEOTIDE SEQUENCE [LARGE SCALE GENOMIC DNA]</scope>
    <source>
        <strain evidence="3 5">A29</strain>
    </source>
</reference>
<organism evidence="3 5">
    <name type="scientific">Natrinema thermotolerans</name>
    <dbReference type="NCBI Taxonomy" id="121872"/>
    <lineage>
        <taxon>Archaea</taxon>
        <taxon>Methanobacteriati</taxon>
        <taxon>Methanobacteriota</taxon>
        <taxon>Stenosarchaea group</taxon>
        <taxon>Halobacteria</taxon>
        <taxon>Halobacteriales</taxon>
        <taxon>Natrialbaceae</taxon>
        <taxon>Natrinema</taxon>
    </lineage>
</organism>
<accession>A0AAF0T5S8</accession>
<evidence type="ECO:0000259" key="2">
    <source>
        <dbReference type="Pfam" id="PF26442"/>
    </source>
</evidence>
<gene>
    <name evidence="4" type="ORF">NP511_02265</name>
    <name evidence="3" type="ORF">NP511_20980</name>
</gene>
<dbReference type="Proteomes" id="UP001224926">
    <property type="component" value="Chromosome"/>
</dbReference>
<evidence type="ECO:0000313" key="3">
    <source>
        <dbReference type="EMBL" id="WMT07834.1"/>
    </source>
</evidence>